<dbReference type="PANTHER" id="PTHR44196">
    <property type="entry name" value="DEHYDROGENASE/REDUCTASE SDR FAMILY MEMBER 7B"/>
    <property type="match status" value="1"/>
</dbReference>
<dbReference type="KEGG" id="aace:A0U92_14650"/>
<evidence type="ECO:0000313" key="3">
    <source>
        <dbReference type="EMBL" id="AQS85805.1"/>
    </source>
</evidence>
<dbReference type="InterPro" id="IPR002347">
    <property type="entry name" value="SDR_fam"/>
</dbReference>
<dbReference type="SUPFAM" id="SSF51735">
    <property type="entry name" value="NAD(P)-binding Rossmann-fold domains"/>
    <property type="match status" value="1"/>
</dbReference>
<evidence type="ECO:0000256" key="1">
    <source>
        <dbReference type="ARBA" id="ARBA00006484"/>
    </source>
</evidence>
<comment type="similarity">
    <text evidence="1">Belongs to the short-chain dehydrogenases/reductases (SDR) family.</text>
</comment>
<accession>A0A1U9KJ25</accession>
<dbReference type="STRING" id="435.A0U92_14650"/>
<gene>
    <name evidence="3" type="ORF">A0U92_14650</name>
</gene>
<keyword evidence="4" id="KW-1185">Reference proteome</keyword>
<evidence type="ECO:0000256" key="2">
    <source>
        <dbReference type="ARBA" id="ARBA00023002"/>
    </source>
</evidence>
<keyword evidence="2" id="KW-0560">Oxidoreductase</keyword>
<dbReference type="GO" id="GO:0016020">
    <property type="term" value="C:membrane"/>
    <property type="evidence" value="ECO:0007669"/>
    <property type="project" value="TreeGrafter"/>
</dbReference>
<dbReference type="GO" id="GO:0016491">
    <property type="term" value="F:oxidoreductase activity"/>
    <property type="evidence" value="ECO:0007669"/>
    <property type="project" value="UniProtKB-KW"/>
</dbReference>
<dbReference type="Proteomes" id="UP000188937">
    <property type="component" value="Chromosome"/>
</dbReference>
<proteinExistence type="inferred from homology"/>
<sequence>MSQAKRSPSAGRVVMISGASRGIGAAIASRLAADGWLISAGLRNTAMASLGAPHIACFHDATDPATEAAWVRETLTHFDRIDAVIASAGISIPGSILETDDQDLAQMLQINVRSPTRLVKAAWPALVAGGQGRVVLLSSMSGKRVKSPRSSTYAISKFAVTGLAAAVRRTGWADGIRSIVVCPGYVATDMTSKVAGWRPEDMTQPEDIAAMVSATLNLPNNASVSELCFTCQDEDMA</sequence>
<name>A0A1U9KJ25_ACEAC</name>
<reference evidence="3 4" key="1">
    <citation type="submission" date="2016-03" db="EMBL/GenBank/DDBJ databases">
        <title>Acetic acid bacteria sequencing.</title>
        <authorList>
            <person name="Brandt J."/>
            <person name="Jakob F."/>
            <person name="Vogel R.F."/>
        </authorList>
    </citation>
    <scope>NUCLEOTIDE SEQUENCE [LARGE SCALE GENOMIC DNA]</scope>
    <source>
        <strain evidence="3 4">TMW2.1153</strain>
    </source>
</reference>
<dbReference type="AlphaFoldDB" id="A0A1U9KJ25"/>
<dbReference type="PRINTS" id="PR00081">
    <property type="entry name" value="GDHRDH"/>
</dbReference>
<organism evidence="3 4">
    <name type="scientific">Acetobacter aceti</name>
    <dbReference type="NCBI Taxonomy" id="435"/>
    <lineage>
        <taxon>Bacteria</taxon>
        <taxon>Pseudomonadati</taxon>
        <taxon>Pseudomonadota</taxon>
        <taxon>Alphaproteobacteria</taxon>
        <taxon>Acetobacterales</taxon>
        <taxon>Acetobacteraceae</taxon>
        <taxon>Acetobacter</taxon>
        <taxon>Acetobacter subgen. Acetobacter</taxon>
    </lineage>
</organism>
<dbReference type="OrthoDB" id="9810734at2"/>
<dbReference type="PANTHER" id="PTHR44196:SF1">
    <property type="entry name" value="DEHYDROGENASE_REDUCTASE SDR FAMILY MEMBER 7B"/>
    <property type="match status" value="1"/>
</dbReference>
<dbReference type="EMBL" id="CP014692">
    <property type="protein sequence ID" value="AQS85805.1"/>
    <property type="molecule type" value="Genomic_DNA"/>
</dbReference>
<protein>
    <submittedName>
        <fullName evidence="3">Short-chain dehydrogenase</fullName>
    </submittedName>
</protein>
<dbReference type="Gene3D" id="3.40.50.720">
    <property type="entry name" value="NAD(P)-binding Rossmann-like Domain"/>
    <property type="match status" value="1"/>
</dbReference>
<dbReference type="InterPro" id="IPR036291">
    <property type="entry name" value="NAD(P)-bd_dom_sf"/>
</dbReference>
<dbReference type="Pfam" id="PF00106">
    <property type="entry name" value="adh_short"/>
    <property type="match status" value="1"/>
</dbReference>
<evidence type="ECO:0000313" key="4">
    <source>
        <dbReference type="Proteomes" id="UP000188937"/>
    </source>
</evidence>
<dbReference type="RefSeq" id="WP_077813822.1">
    <property type="nucleotide sequence ID" value="NZ_CP014692.1"/>
</dbReference>